<gene>
    <name evidence="2" type="ORF">AQS8620_01647</name>
</gene>
<dbReference type="Proteomes" id="UP000193862">
    <property type="component" value="Unassembled WGS sequence"/>
</dbReference>
<organism evidence="2 3">
    <name type="scientific">Aquimixticola soesokkakensis</name>
    <dbReference type="NCBI Taxonomy" id="1519096"/>
    <lineage>
        <taxon>Bacteria</taxon>
        <taxon>Pseudomonadati</taxon>
        <taxon>Pseudomonadota</taxon>
        <taxon>Alphaproteobacteria</taxon>
        <taxon>Rhodobacterales</taxon>
        <taxon>Paracoccaceae</taxon>
        <taxon>Aquimixticola</taxon>
    </lineage>
</organism>
<dbReference type="EMBL" id="FWFS01000005">
    <property type="protein sequence ID" value="SLN41870.1"/>
    <property type="molecule type" value="Genomic_DNA"/>
</dbReference>
<dbReference type="RefSeq" id="WP_143267476.1">
    <property type="nucleotide sequence ID" value="NZ_FWFS01000005.1"/>
</dbReference>
<name>A0A1Y5SJH1_9RHOB</name>
<dbReference type="PROSITE" id="PS51725">
    <property type="entry name" value="ABM"/>
    <property type="match status" value="1"/>
</dbReference>
<dbReference type="AlphaFoldDB" id="A0A1Y5SJH1"/>
<dbReference type="InterPro" id="IPR007138">
    <property type="entry name" value="ABM_dom"/>
</dbReference>
<dbReference type="Gene3D" id="3.30.70.100">
    <property type="match status" value="1"/>
</dbReference>
<reference evidence="2 3" key="1">
    <citation type="submission" date="2017-03" db="EMBL/GenBank/DDBJ databases">
        <authorList>
            <person name="Afonso C.L."/>
            <person name="Miller P.J."/>
            <person name="Scott M.A."/>
            <person name="Spackman E."/>
            <person name="Goraichik I."/>
            <person name="Dimitrov K.M."/>
            <person name="Suarez D.L."/>
            <person name="Swayne D.E."/>
        </authorList>
    </citation>
    <scope>NUCLEOTIDE SEQUENCE [LARGE SCALE GENOMIC DNA]</scope>
    <source>
        <strain evidence="2 3">CECT 8620</strain>
    </source>
</reference>
<keyword evidence="3" id="KW-1185">Reference proteome</keyword>
<dbReference type="InterPro" id="IPR050744">
    <property type="entry name" value="AI-2_Isomerase_LsrG"/>
</dbReference>
<keyword evidence="2" id="KW-0503">Monooxygenase</keyword>
<proteinExistence type="predicted"/>
<dbReference type="Pfam" id="PF03992">
    <property type="entry name" value="ABM"/>
    <property type="match status" value="1"/>
</dbReference>
<dbReference type="PANTHER" id="PTHR33336">
    <property type="entry name" value="QUINOL MONOOXYGENASE YGIN-RELATED"/>
    <property type="match status" value="1"/>
</dbReference>
<evidence type="ECO:0000259" key="1">
    <source>
        <dbReference type="PROSITE" id="PS51725"/>
    </source>
</evidence>
<dbReference type="GO" id="GO:0004497">
    <property type="term" value="F:monooxygenase activity"/>
    <property type="evidence" value="ECO:0007669"/>
    <property type="project" value="UniProtKB-KW"/>
</dbReference>
<accession>A0A1Y5SJH1</accession>
<dbReference type="InterPro" id="IPR011008">
    <property type="entry name" value="Dimeric_a/b-barrel"/>
</dbReference>
<evidence type="ECO:0000313" key="2">
    <source>
        <dbReference type="EMBL" id="SLN41870.1"/>
    </source>
</evidence>
<sequence length="92" mass="10663">MSRVMLTGTLTCAPTEVEDLLSLMAKHIRLSRNEPGCLDFDLWQDELTPHVFHLSEVFRSEAALQAHQDRTHSSDWGRVTKDMRRDFKTVHL</sequence>
<protein>
    <submittedName>
        <fullName evidence="2">Antibiotic biosynthesis monooxygenase</fullName>
    </submittedName>
</protein>
<keyword evidence="2" id="KW-0560">Oxidoreductase</keyword>
<dbReference type="SUPFAM" id="SSF54909">
    <property type="entry name" value="Dimeric alpha+beta barrel"/>
    <property type="match status" value="1"/>
</dbReference>
<dbReference type="PANTHER" id="PTHR33336:SF3">
    <property type="entry name" value="ABM DOMAIN-CONTAINING PROTEIN"/>
    <property type="match status" value="1"/>
</dbReference>
<evidence type="ECO:0000313" key="3">
    <source>
        <dbReference type="Proteomes" id="UP000193862"/>
    </source>
</evidence>
<feature type="domain" description="ABM" evidence="1">
    <location>
        <begin position="4"/>
        <end position="92"/>
    </location>
</feature>
<dbReference type="OrthoDB" id="9797178at2"/>